<gene>
    <name evidence="2 4 5" type="ORF">SRAE_X000051300</name>
</gene>
<dbReference type="CTD" id="36383566"/>
<dbReference type="AlphaFoldDB" id="A0A090LN93"/>
<proteinExistence type="predicted"/>
<reference evidence="2 3" key="1">
    <citation type="submission" date="2014-09" db="EMBL/GenBank/DDBJ databases">
        <authorList>
            <person name="Martin A.A."/>
        </authorList>
    </citation>
    <scope>NUCLEOTIDE SEQUENCE</scope>
    <source>
        <strain evidence="3">ED321</strain>
        <strain evidence="2">ED321 Heterogonic</strain>
    </source>
</reference>
<dbReference type="RefSeq" id="XP_024510382.1">
    <property type="nucleotide sequence ID" value="XM_024644866.1"/>
</dbReference>
<name>A0A090LN93_STRRB</name>
<evidence type="ECO:0000313" key="3">
    <source>
        <dbReference type="Proteomes" id="UP000035682"/>
    </source>
</evidence>
<reference evidence="4" key="2">
    <citation type="submission" date="2020-12" db="UniProtKB">
        <authorList>
            <consortium name="WormBaseParasite"/>
        </authorList>
    </citation>
    <scope>IDENTIFICATION</scope>
</reference>
<sequence length="157" mass="17851">MNRQRMGMNSKQNAKLLMEMTMYANQNIGPRNIMQLCTQCRTQCGMQTKLKFIGDPIQGNRFGHNSLRRGGSLTASQRRQRVLANAIHDDDDDLYATVQRGPRRGSRFGSGSRRGSINSIGSHHGGSFHRRNSLQRSNSVEQRRRAVFANERQDSEE</sequence>
<dbReference type="Proteomes" id="UP000035682">
    <property type="component" value="Unplaced"/>
</dbReference>
<keyword evidence="3" id="KW-1185">Reference proteome</keyword>
<evidence type="ECO:0000313" key="4">
    <source>
        <dbReference type="WBParaSite" id="SRAE_X000051300.1"/>
    </source>
</evidence>
<evidence type="ECO:0000256" key="1">
    <source>
        <dbReference type="SAM" id="MobiDB-lite"/>
    </source>
</evidence>
<dbReference type="WBParaSite" id="SRAE_X000051300.1">
    <property type="protein sequence ID" value="SRAE_X000051300.1"/>
    <property type="gene ID" value="WBGene00266072"/>
</dbReference>
<evidence type="ECO:0000313" key="2">
    <source>
        <dbReference type="EMBL" id="CEF71186.1"/>
    </source>
</evidence>
<accession>A0A090LN93</accession>
<dbReference type="GeneID" id="36383566"/>
<feature type="region of interest" description="Disordered" evidence="1">
    <location>
        <begin position="89"/>
        <end position="157"/>
    </location>
</feature>
<evidence type="ECO:0000313" key="5">
    <source>
        <dbReference type="WormBase" id="SRAE_X000051300"/>
    </source>
</evidence>
<dbReference type="EMBL" id="LN609530">
    <property type="protein sequence ID" value="CEF71186.1"/>
    <property type="molecule type" value="Genomic_DNA"/>
</dbReference>
<protein>
    <submittedName>
        <fullName evidence="2 4">Uncharacterized protein</fullName>
    </submittedName>
</protein>
<dbReference type="WormBase" id="SRAE_X000051300">
    <property type="protein sequence ID" value="SRP04435"/>
    <property type="gene ID" value="WBGene00266072"/>
</dbReference>
<organism evidence="2">
    <name type="scientific">Strongyloides ratti</name>
    <name type="common">Parasitic roundworm</name>
    <dbReference type="NCBI Taxonomy" id="34506"/>
    <lineage>
        <taxon>Eukaryota</taxon>
        <taxon>Metazoa</taxon>
        <taxon>Ecdysozoa</taxon>
        <taxon>Nematoda</taxon>
        <taxon>Chromadorea</taxon>
        <taxon>Rhabditida</taxon>
        <taxon>Tylenchina</taxon>
        <taxon>Panagrolaimomorpha</taxon>
        <taxon>Strongyloidoidea</taxon>
        <taxon>Strongyloididae</taxon>
        <taxon>Strongyloides</taxon>
    </lineage>
</organism>
<feature type="compositionally biased region" description="Low complexity" evidence="1">
    <location>
        <begin position="107"/>
        <end position="122"/>
    </location>
</feature>